<dbReference type="Gene3D" id="6.10.140.2220">
    <property type="match status" value="1"/>
</dbReference>
<keyword evidence="3" id="KW-0862">Zinc</keyword>
<dbReference type="PROSITE" id="PS50865">
    <property type="entry name" value="ZF_MYND_2"/>
    <property type="match status" value="1"/>
</dbReference>
<protein>
    <recommendedName>
        <fullName evidence="5">MYND-type domain-containing protein</fullName>
    </recommendedName>
</protein>
<dbReference type="AlphaFoldDB" id="A0A8H6IHE2"/>
<dbReference type="SUPFAM" id="SSF144232">
    <property type="entry name" value="HIT/MYND zinc finger-like"/>
    <property type="match status" value="1"/>
</dbReference>
<evidence type="ECO:0000256" key="2">
    <source>
        <dbReference type="ARBA" id="ARBA00022771"/>
    </source>
</evidence>
<dbReference type="Proteomes" id="UP000521943">
    <property type="component" value="Unassembled WGS sequence"/>
</dbReference>
<evidence type="ECO:0000313" key="6">
    <source>
        <dbReference type="EMBL" id="KAF6765508.1"/>
    </source>
</evidence>
<dbReference type="GO" id="GO:0008270">
    <property type="term" value="F:zinc ion binding"/>
    <property type="evidence" value="ECO:0007669"/>
    <property type="project" value="UniProtKB-KW"/>
</dbReference>
<reference evidence="6 7" key="1">
    <citation type="submission" date="2020-07" db="EMBL/GenBank/DDBJ databases">
        <title>Comparative genomics of pyrophilous fungi reveals a link between fire events and developmental genes.</title>
        <authorList>
            <consortium name="DOE Joint Genome Institute"/>
            <person name="Steindorff A.S."/>
            <person name="Carver A."/>
            <person name="Calhoun S."/>
            <person name="Stillman K."/>
            <person name="Liu H."/>
            <person name="Lipzen A."/>
            <person name="Pangilinan J."/>
            <person name="Labutti K."/>
            <person name="Bruns T.D."/>
            <person name="Grigoriev I.V."/>
        </authorList>
    </citation>
    <scope>NUCLEOTIDE SEQUENCE [LARGE SCALE GENOMIC DNA]</scope>
    <source>
        <strain evidence="6 7">CBS 144469</strain>
    </source>
</reference>
<keyword evidence="2 4" id="KW-0863">Zinc-finger</keyword>
<comment type="caution">
    <text evidence="6">The sequence shown here is derived from an EMBL/GenBank/DDBJ whole genome shotgun (WGS) entry which is preliminary data.</text>
</comment>
<organism evidence="6 7">
    <name type="scientific">Ephemerocybe angulata</name>
    <dbReference type="NCBI Taxonomy" id="980116"/>
    <lineage>
        <taxon>Eukaryota</taxon>
        <taxon>Fungi</taxon>
        <taxon>Dikarya</taxon>
        <taxon>Basidiomycota</taxon>
        <taxon>Agaricomycotina</taxon>
        <taxon>Agaricomycetes</taxon>
        <taxon>Agaricomycetidae</taxon>
        <taxon>Agaricales</taxon>
        <taxon>Agaricineae</taxon>
        <taxon>Psathyrellaceae</taxon>
        <taxon>Ephemerocybe</taxon>
    </lineage>
</organism>
<dbReference type="Pfam" id="PF01753">
    <property type="entry name" value="zf-MYND"/>
    <property type="match status" value="1"/>
</dbReference>
<accession>A0A8H6IHE2</accession>
<name>A0A8H6IHE2_9AGAR</name>
<gene>
    <name evidence="6" type="ORF">DFP72DRAFT_1058090</name>
</gene>
<dbReference type="OrthoDB" id="3075405at2759"/>
<sequence length="650" mass="73183">MPRVNGDDAVGRKYRRRRCEKLLSAVQESRGSPETSKAFVDYLTAESNFFFLEELLQSLDASLVPEGLLPRHRVGSPESMERRNASAALQALQKLGPFFNALTRAQGDSPSEDTTACIATCLETLANSWFGVSKWMAYFLLHASRMPDHEWLVTACTNILICLTSEYHGTPSAINKEMGTKSSTIDIIFILLGQTDKEGRYYTASRRKYSDGCALMSLLRAQFDDNMGREALDTRFDSVSRTTRRAMVASLVDRAAHFVKDIAIDGQLVGAAVSMQHLFDGALDLAMYLPIWKEFVRQDGIAKFTSALCTLSDTAHARRGGFFSIDFWVPMSWATEKLICSVIYRAANPADSLAQMFERGLFLCMPAAACASAIPTQRDKDLLHADIEKMCEVFQGTLDDSTRVFIDWKDVSISMCSNLNHKSSSTGANEADPEAGHVKTCCCRAVVYCSIACQTEDWDALHSKECRSLRVQQGRILKSTKNIVRLQRDHLAYIEYVLNHRPPMIPILNSLRRWRGRHWNDATPFLTVDLAVPATTIPYVEEPGPRPELGPLMHKFDFTGTDREWEARIHRCITDGSREGETTFLVEATFPIEGVSLIFIFAKMRYVQDAPPRERIKVVSSVFRLGWKPQLYHLPPGFPEPRESAFETYE</sequence>
<evidence type="ECO:0000256" key="1">
    <source>
        <dbReference type="ARBA" id="ARBA00022723"/>
    </source>
</evidence>
<dbReference type="EMBL" id="JACGCI010000002">
    <property type="protein sequence ID" value="KAF6765508.1"/>
    <property type="molecule type" value="Genomic_DNA"/>
</dbReference>
<dbReference type="InterPro" id="IPR002893">
    <property type="entry name" value="Znf_MYND"/>
</dbReference>
<evidence type="ECO:0000313" key="7">
    <source>
        <dbReference type="Proteomes" id="UP000521943"/>
    </source>
</evidence>
<proteinExistence type="predicted"/>
<evidence type="ECO:0000256" key="4">
    <source>
        <dbReference type="PROSITE-ProRule" id="PRU00134"/>
    </source>
</evidence>
<evidence type="ECO:0000259" key="5">
    <source>
        <dbReference type="PROSITE" id="PS50865"/>
    </source>
</evidence>
<keyword evidence="7" id="KW-1185">Reference proteome</keyword>
<evidence type="ECO:0000256" key="3">
    <source>
        <dbReference type="ARBA" id="ARBA00022833"/>
    </source>
</evidence>
<feature type="domain" description="MYND-type" evidence="5">
    <location>
        <begin position="416"/>
        <end position="466"/>
    </location>
</feature>
<keyword evidence="1" id="KW-0479">Metal-binding</keyword>